<dbReference type="InterPro" id="IPR009057">
    <property type="entry name" value="Homeodomain-like_sf"/>
</dbReference>
<dbReference type="Pfam" id="PF12833">
    <property type="entry name" value="HTH_18"/>
    <property type="match status" value="1"/>
</dbReference>
<evidence type="ECO:0000256" key="3">
    <source>
        <dbReference type="ARBA" id="ARBA00023163"/>
    </source>
</evidence>
<evidence type="ECO:0000313" key="6">
    <source>
        <dbReference type="Proteomes" id="UP001549749"/>
    </source>
</evidence>
<dbReference type="InterPro" id="IPR050204">
    <property type="entry name" value="AraC_XylS_family_regulators"/>
</dbReference>
<comment type="caution">
    <text evidence="5">The sequence shown here is derived from an EMBL/GenBank/DDBJ whole genome shotgun (WGS) entry which is preliminary data.</text>
</comment>
<evidence type="ECO:0000313" key="5">
    <source>
        <dbReference type="EMBL" id="MET6999402.1"/>
    </source>
</evidence>
<evidence type="ECO:0000259" key="4">
    <source>
        <dbReference type="PROSITE" id="PS01124"/>
    </source>
</evidence>
<dbReference type="SUPFAM" id="SSF46689">
    <property type="entry name" value="Homeodomain-like"/>
    <property type="match status" value="1"/>
</dbReference>
<keyword evidence="3" id="KW-0804">Transcription</keyword>
<name>A0ABV2T8P6_9BACT</name>
<dbReference type="Gene3D" id="1.10.10.60">
    <property type="entry name" value="Homeodomain-like"/>
    <property type="match status" value="1"/>
</dbReference>
<reference evidence="5 6" key="1">
    <citation type="submission" date="2024-06" db="EMBL/GenBank/DDBJ databases">
        <title>Chitinophaga defluvii sp. nov., isolated from municipal sewage.</title>
        <authorList>
            <person name="Zhang L."/>
        </authorList>
    </citation>
    <scope>NUCLEOTIDE SEQUENCE [LARGE SCALE GENOMIC DNA]</scope>
    <source>
        <strain evidence="5 6">H8</strain>
    </source>
</reference>
<evidence type="ECO:0000256" key="2">
    <source>
        <dbReference type="ARBA" id="ARBA00023125"/>
    </source>
</evidence>
<sequence>MNRDIPLLSFYDQDDQPLRFEKGLPARLQHYSVLGATQHYVNRNEGGHLLLHLLHSDVEEAWMIQYVISKYTRLKVSSQRTAPILYYVIKGELNCELDEVSDTIVAGQINAITPPFANSGLTFQKPGLYQVLCISVPPDRLRIYATAFPIVSGIISGGVSGTILRHNVGVYDRINELVEQLVLLGPNALPRSIDRSQLVNEIVIFILQSLSKAMQATQPAYSTDIEKVDWIKDFLAGHIHQPSPPRISQLAEIVGLTEKKLEQLFKTHCDNTVRGYFKQVQFDSMYRDIVQANRPLSSIAEAYGYRDYSTFSAAIKLRFGESPTKLRMGGRDGLGNFSKED</sequence>
<gene>
    <name evidence="5" type="ORF">ABR189_18585</name>
</gene>
<dbReference type="InterPro" id="IPR018060">
    <property type="entry name" value="HTH_AraC"/>
</dbReference>
<proteinExistence type="predicted"/>
<dbReference type="EMBL" id="JBEXAC010000002">
    <property type="protein sequence ID" value="MET6999402.1"/>
    <property type="molecule type" value="Genomic_DNA"/>
</dbReference>
<dbReference type="RefSeq" id="WP_354661967.1">
    <property type="nucleotide sequence ID" value="NZ_JBEXAC010000002.1"/>
</dbReference>
<evidence type="ECO:0000256" key="1">
    <source>
        <dbReference type="ARBA" id="ARBA00023015"/>
    </source>
</evidence>
<dbReference type="PANTHER" id="PTHR46796">
    <property type="entry name" value="HTH-TYPE TRANSCRIPTIONAL ACTIVATOR RHAS-RELATED"/>
    <property type="match status" value="1"/>
</dbReference>
<accession>A0ABV2T8P6</accession>
<dbReference type="Proteomes" id="UP001549749">
    <property type="component" value="Unassembled WGS sequence"/>
</dbReference>
<keyword evidence="2" id="KW-0238">DNA-binding</keyword>
<dbReference type="PROSITE" id="PS01124">
    <property type="entry name" value="HTH_ARAC_FAMILY_2"/>
    <property type="match status" value="1"/>
</dbReference>
<dbReference type="SMART" id="SM00342">
    <property type="entry name" value="HTH_ARAC"/>
    <property type="match status" value="1"/>
</dbReference>
<protein>
    <submittedName>
        <fullName evidence="5">AraC family transcriptional regulator</fullName>
    </submittedName>
</protein>
<feature type="domain" description="HTH araC/xylS-type" evidence="4">
    <location>
        <begin position="229"/>
        <end position="329"/>
    </location>
</feature>
<keyword evidence="1" id="KW-0805">Transcription regulation</keyword>
<organism evidence="5 6">
    <name type="scientific">Chitinophaga defluvii</name>
    <dbReference type="NCBI Taxonomy" id="3163343"/>
    <lineage>
        <taxon>Bacteria</taxon>
        <taxon>Pseudomonadati</taxon>
        <taxon>Bacteroidota</taxon>
        <taxon>Chitinophagia</taxon>
        <taxon>Chitinophagales</taxon>
        <taxon>Chitinophagaceae</taxon>
        <taxon>Chitinophaga</taxon>
    </lineage>
</organism>
<keyword evidence="6" id="KW-1185">Reference proteome</keyword>